<dbReference type="GO" id="GO:0005524">
    <property type="term" value="F:ATP binding"/>
    <property type="evidence" value="ECO:0007669"/>
    <property type="project" value="UniProtKB-KW"/>
</dbReference>
<reference evidence="3 4" key="1">
    <citation type="journal article" date="2018" name="Nat. Genet.">
        <title>Extensive intraspecific gene order and gene structural variations between Mo17 and other maize genomes.</title>
        <authorList>
            <person name="Sun S."/>
            <person name="Zhou Y."/>
            <person name="Chen J."/>
            <person name="Shi J."/>
            <person name="Zhao H."/>
            <person name="Zhao H."/>
            <person name="Song W."/>
            <person name="Zhang M."/>
            <person name="Cui Y."/>
            <person name="Dong X."/>
            <person name="Liu H."/>
            <person name="Ma X."/>
            <person name="Jiao Y."/>
            <person name="Wang B."/>
            <person name="Wei X."/>
            <person name="Stein J.C."/>
            <person name="Glaubitz J.C."/>
            <person name="Lu F."/>
            <person name="Yu G."/>
            <person name="Liang C."/>
            <person name="Fengler K."/>
            <person name="Li B."/>
            <person name="Rafalski A."/>
            <person name="Schnable P.S."/>
            <person name="Ware D.H."/>
            <person name="Buckler E.S."/>
            <person name="Lai J."/>
        </authorList>
    </citation>
    <scope>NUCLEOTIDE SEQUENCE [LARGE SCALE GENOMIC DNA]</scope>
    <source>
        <strain evidence="4">cv. Missouri 17</strain>
        <tissue evidence="3">Seedling</tissue>
    </source>
</reference>
<comment type="caution">
    <text evidence="3">The sequence shown here is derived from an EMBL/GenBank/DDBJ whole genome shotgun (WGS) entry which is preliminary data.</text>
</comment>
<dbReference type="AlphaFoldDB" id="A0A3L6FKF2"/>
<dbReference type="InterPro" id="IPR013126">
    <property type="entry name" value="Hsp_70_fam"/>
</dbReference>
<keyword evidence="1" id="KW-0547">Nucleotide-binding</keyword>
<dbReference type="PANTHER" id="PTHR19375">
    <property type="entry name" value="HEAT SHOCK PROTEIN 70KDA"/>
    <property type="match status" value="1"/>
</dbReference>
<evidence type="ECO:0000256" key="1">
    <source>
        <dbReference type="ARBA" id="ARBA00022741"/>
    </source>
</evidence>
<dbReference type="GO" id="GO:0140662">
    <property type="term" value="F:ATP-dependent protein folding chaperone"/>
    <property type="evidence" value="ECO:0007669"/>
    <property type="project" value="InterPro"/>
</dbReference>
<proteinExistence type="predicted"/>
<dbReference type="EMBL" id="NCVQ01000004">
    <property type="protein sequence ID" value="PWZ33675.1"/>
    <property type="molecule type" value="Genomic_DNA"/>
</dbReference>
<organism evidence="3 4">
    <name type="scientific">Zea mays</name>
    <name type="common">Maize</name>
    <dbReference type="NCBI Taxonomy" id="4577"/>
    <lineage>
        <taxon>Eukaryota</taxon>
        <taxon>Viridiplantae</taxon>
        <taxon>Streptophyta</taxon>
        <taxon>Embryophyta</taxon>
        <taxon>Tracheophyta</taxon>
        <taxon>Spermatophyta</taxon>
        <taxon>Magnoliopsida</taxon>
        <taxon>Liliopsida</taxon>
        <taxon>Poales</taxon>
        <taxon>Poaceae</taxon>
        <taxon>PACMAD clade</taxon>
        <taxon>Panicoideae</taxon>
        <taxon>Andropogonodae</taxon>
        <taxon>Andropogoneae</taxon>
        <taxon>Tripsacinae</taxon>
        <taxon>Zea</taxon>
    </lineage>
</organism>
<dbReference type="InterPro" id="IPR029047">
    <property type="entry name" value="HSP70_peptide-bd_sf"/>
</dbReference>
<evidence type="ECO:0000313" key="4">
    <source>
        <dbReference type="Proteomes" id="UP000251960"/>
    </source>
</evidence>
<protein>
    <submittedName>
        <fullName evidence="3">Luminal-binding protein 3</fullName>
    </submittedName>
</protein>
<keyword evidence="2" id="KW-0067">ATP-binding</keyword>
<dbReference type="SUPFAM" id="SSF100920">
    <property type="entry name" value="Heat shock protein 70kD (HSP70), peptide-binding domain"/>
    <property type="match status" value="1"/>
</dbReference>
<evidence type="ECO:0000313" key="3">
    <source>
        <dbReference type="EMBL" id="PWZ33675.1"/>
    </source>
</evidence>
<dbReference type="Gene3D" id="2.60.34.10">
    <property type="entry name" value="Substrate Binding Domain Of DNAk, Chain A, domain 1"/>
    <property type="match status" value="1"/>
</dbReference>
<sequence>MGPVKKAMEDTGLEKSQIHEIVLGSILSGEGGDETKDILLLDVAPLTMGIETVGGVMTKLILRNTVIPTKKSQVFTTY</sequence>
<dbReference type="Pfam" id="PF00012">
    <property type="entry name" value="HSP70"/>
    <property type="match status" value="1"/>
</dbReference>
<name>A0A3L6FKF2_MAIZE</name>
<dbReference type="Proteomes" id="UP000251960">
    <property type="component" value="Chromosome 3"/>
</dbReference>
<gene>
    <name evidence="3" type="primary">BIPE3_2</name>
    <name evidence="3" type="ORF">Zm00014a_040897</name>
</gene>
<accession>A0A3L6FKF2</accession>
<evidence type="ECO:0000256" key="2">
    <source>
        <dbReference type="ARBA" id="ARBA00022840"/>
    </source>
</evidence>